<evidence type="ECO:0000313" key="2">
    <source>
        <dbReference type="EnsemblPlants" id="cds.evm.model.09.801"/>
    </source>
</evidence>
<proteinExistence type="predicted"/>
<reference evidence="2" key="1">
    <citation type="submission" date="2018-11" db="EMBL/GenBank/DDBJ databases">
        <authorList>
            <person name="Grassa J C."/>
        </authorList>
    </citation>
    <scope>NUCLEOTIDE SEQUENCE [LARGE SCALE GENOMIC DNA]</scope>
</reference>
<sequence length="115" mass="11979">MAKTKNLGHLRKMVESEQAPSNAPPTTPIFLPAAVTTSNPGDSSILQFVSQPVKPKLKRIPKQVARKSVRPHTFYTSSSSSSKGSPPHPTTSPPAASSKGVSASSPTGPSTRTCA</sequence>
<reference evidence="2" key="2">
    <citation type="submission" date="2021-03" db="UniProtKB">
        <authorList>
            <consortium name="EnsemblPlants"/>
        </authorList>
    </citation>
    <scope>IDENTIFICATION</scope>
</reference>
<accession>A0A803QHE8</accession>
<evidence type="ECO:0000256" key="1">
    <source>
        <dbReference type="SAM" id="MobiDB-lite"/>
    </source>
</evidence>
<feature type="compositionally biased region" description="Basic residues" evidence="1">
    <location>
        <begin position="55"/>
        <end position="70"/>
    </location>
</feature>
<name>A0A803QHE8_CANSA</name>
<feature type="region of interest" description="Disordered" evidence="1">
    <location>
        <begin position="1"/>
        <end position="115"/>
    </location>
</feature>
<dbReference type="EnsemblPlants" id="evm.model.09.801">
    <property type="protein sequence ID" value="cds.evm.model.09.801"/>
    <property type="gene ID" value="evm.TU.09.801"/>
</dbReference>
<dbReference type="Gramene" id="evm.model.09.801">
    <property type="protein sequence ID" value="cds.evm.model.09.801"/>
    <property type="gene ID" value="evm.TU.09.801"/>
</dbReference>
<dbReference type="AlphaFoldDB" id="A0A803QHE8"/>
<dbReference type="Proteomes" id="UP000596661">
    <property type="component" value="Chromosome 9"/>
</dbReference>
<feature type="compositionally biased region" description="Polar residues" evidence="1">
    <location>
        <begin position="35"/>
        <end position="50"/>
    </location>
</feature>
<dbReference type="EMBL" id="UZAU01000738">
    <property type="status" value="NOT_ANNOTATED_CDS"/>
    <property type="molecule type" value="Genomic_DNA"/>
</dbReference>
<evidence type="ECO:0000313" key="3">
    <source>
        <dbReference type="Proteomes" id="UP000596661"/>
    </source>
</evidence>
<keyword evidence="3" id="KW-1185">Reference proteome</keyword>
<organism evidence="2 3">
    <name type="scientific">Cannabis sativa</name>
    <name type="common">Hemp</name>
    <name type="synonym">Marijuana</name>
    <dbReference type="NCBI Taxonomy" id="3483"/>
    <lineage>
        <taxon>Eukaryota</taxon>
        <taxon>Viridiplantae</taxon>
        <taxon>Streptophyta</taxon>
        <taxon>Embryophyta</taxon>
        <taxon>Tracheophyta</taxon>
        <taxon>Spermatophyta</taxon>
        <taxon>Magnoliopsida</taxon>
        <taxon>eudicotyledons</taxon>
        <taxon>Gunneridae</taxon>
        <taxon>Pentapetalae</taxon>
        <taxon>rosids</taxon>
        <taxon>fabids</taxon>
        <taxon>Rosales</taxon>
        <taxon>Cannabaceae</taxon>
        <taxon>Cannabis</taxon>
    </lineage>
</organism>
<protein>
    <submittedName>
        <fullName evidence="2">Uncharacterized protein</fullName>
    </submittedName>
</protein>
<feature type="compositionally biased region" description="Polar residues" evidence="1">
    <location>
        <begin position="101"/>
        <end position="115"/>
    </location>
</feature>
<feature type="compositionally biased region" description="Basic residues" evidence="1">
    <location>
        <begin position="1"/>
        <end position="11"/>
    </location>
</feature>